<protein>
    <submittedName>
        <fullName evidence="3">PpGpp synthetase/RelA/SpoT-type nucleotidyltransferase</fullName>
    </submittedName>
</protein>
<dbReference type="AlphaFoldDB" id="A0A7W8LLB0"/>
<dbReference type="CDD" id="cd05399">
    <property type="entry name" value="NT_Rel-Spo_like"/>
    <property type="match status" value="1"/>
</dbReference>
<dbReference type="GO" id="GO:0016740">
    <property type="term" value="F:transferase activity"/>
    <property type="evidence" value="ECO:0007669"/>
    <property type="project" value="UniProtKB-KW"/>
</dbReference>
<dbReference type="SMART" id="SM00028">
    <property type="entry name" value="TPR"/>
    <property type="match status" value="4"/>
</dbReference>
<proteinExistence type="predicted"/>
<dbReference type="PANTHER" id="PTHR47837:SF1">
    <property type="entry name" value="GTP PYROPHOSPHOKINASE YJBM"/>
    <property type="match status" value="1"/>
</dbReference>
<dbReference type="SUPFAM" id="SSF48452">
    <property type="entry name" value="TPR-like"/>
    <property type="match status" value="1"/>
</dbReference>
<feature type="domain" description="RelA/SpoT" evidence="2">
    <location>
        <begin position="50"/>
        <end position="179"/>
    </location>
</feature>
<gene>
    <name evidence="3" type="ORF">HNP76_000646</name>
</gene>
<comment type="caution">
    <text evidence="3">The sequence shown here is derived from an EMBL/GenBank/DDBJ whole genome shotgun (WGS) entry which is preliminary data.</text>
</comment>
<evidence type="ECO:0000256" key="1">
    <source>
        <dbReference type="PROSITE-ProRule" id="PRU00339"/>
    </source>
</evidence>
<dbReference type="InterPro" id="IPR011990">
    <property type="entry name" value="TPR-like_helical_dom_sf"/>
</dbReference>
<dbReference type="InterPro" id="IPR043519">
    <property type="entry name" value="NT_sf"/>
</dbReference>
<dbReference type="GO" id="GO:0015969">
    <property type="term" value="P:guanosine tetraphosphate metabolic process"/>
    <property type="evidence" value="ECO:0007669"/>
    <property type="project" value="InterPro"/>
</dbReference>
<sequence length="416" mass="47870">MDNFVNSLPSKNNIKATYESYKPILSEIMTKIEEKLKKTIKLASNPTYKSRVKSFNSYYRKVLRLKSEEAEKNNFVELTDMMGIRVICAFLEDLSEVEQQIKNNFVVKEVEYKGAQQSFREFGYESVHVLVSIPKDCMPKKCELPLPESLVCEIQIRTILQDAWAEVEHELIYKSEFTPFDMPLRRKLASMNASLTLADIIFQEIRDYQKKLQGEVEARRAAFYEKADELTLANSGKKIENLEPKNINRVSPYVHGTIDDMILEAIQAHNHGDLDKAVEIYSIILASEPTPPPPVLAVIHKHRGMAYFAQNNYTASLDDFRQSVVYDSNGYRSYYYIGIVLSIMNKHEEAIKAYTESIEINEYQSHAHFRRAVSYYKLGDFDNALKDLTNAQSLGLNDSETEALHSNLMKKFGMNM</sequence>
<dbReference type="Pfam" id="PF13181">
    <property type="entry name" value="TPR_8"/>
    <property type="match status" value="1"/>
</dbReference>
<dbReference type="PROSITE" id="PS50005">
    <property type="entry name" value="TPR"/>
    <property type="match status" value="2"/>
</dbReference>
<dbReference type="InterPro" id="IPR052366">
    <property type="entry name" value="GTP_Pyrophosphokinase"/>
</dbReference>
<name>A0A7W8LLB0_9SPIR</name>
<dbReference type="InterPro" id="IPR007685">
    <property type="entry name" value="RelA_SpoT"/>
</dbReference>
<dbReference type="Pfam" id="PF04607">
    <property type="entry name" value="RelA_SpoT"/>
    <property type="match status" value="1"/>
</dbReference>
<dbReference type="SUPFAM" id="SSF81301">
    <property type="entry name" value="Nucleotidyltransferase"/>
    <property type="match status" value="1"/>
</dbReference>
<dbReference type="RefSeq" id="WP_184657455.1">
    <property type="nucleotide sequence ID" value="NZ_CP031518.1"/>
</dbReference>
<accession>A0A7W8LLB0</accession>
<dbReference type="Gene3D" id="1.25.40.10">
    <property type="entry name" value="Tetratricopeptide repeat domain"/>
    <property type="match status" value="1"/>
</dbReference>
<keyword evidence="3" id="KW-0808">Transferase</keyword>
<dbReference type="InterPro" id="IPR019734">
    <property type="entry name" value="TPR_rpt"/>
</dbReference>
<dbReference type="Pfam" id="PF13174">
    <property type="entry name" value="TPR_6"/>
    <property type="match status" value="1"/>
</dbReference>
<dbReference type="Gene3D" id="3.30.460.10">
    <property type="entry name" value="Beta Polymerase, domain 2"/>
    <property type="match status" value="1"/>
</dbReference>
<dbReference type="Proteomes" id="UP000518887">
    <property type="component" value="Unassembled WGS sequence"/>
</dbReference>
<evidence type="ECO:0000259" key="2">
    <source>
        <dbReference type="SMART" id="SM00954"/>
    </source>
</evidence>
<organism evidence="3 4">
    <name type="scientific">Treponema ruminis</name>
    <dbReference type="NCBI Taxonomy" id="744515"/>
    <lineage>
        <taxon>Bacteria</taxon>
        <taxon>Pseudomonadati</taxon>
        <taxon>Spirochaetota</taxon>
        <taxon>Spirochaetia</taxon>
        <taxon>Spirochaetales</taxon>
        <taxon>Treponemataceae</taxon>
        <taxon>Treponema</taxon>
    </lineage>
</organism>
<dbReference type="EMBL" id="JACHFQ010000002">
    <property type="protein sequence ID" value="MBB5225302.1"/>
    <property type="molecule type" value="Genomic_DNA"/>
</dbReference>
<dbReference type="PANTHER" id="PTHR47837">
    <property type="entry name" value="GTP PYROPHOSPHOKINASE YJBM"/>
    <property type="match status" value="1"/>
</dbReference>
<feature type="repeat" description="TPR" evidence="1">
    <location>
        <begin position="297"/>
        <end position="330"/>
    </location>
</feature>
<reference evidence="3 4" key="1">
    <citation type="submission" date="2020-08" db="EMBL/GenBank/DDBJ databases">
        <title>Genomic Encyclopedia of Type Strains, Phase IV (KMG-IV): sequencing the most valuable type-strain genomes for metagenomic binning, comparative biology and taxonomic classification.</title>
        <authorList>
            <person name="Goeker M."/>
        </authorList>
    </citation>
    <scope>NUCLEOTIDE SEQUENCE [LARGE SCALE GENOMIC DNA]</scope>
    <source>
        <strain evidence="3 4">DSM 103462</strain>
    </source>
</reference>
<feature type="repeat" description="TPR" evidence="1">
    <location>
        <begin position="331"/>
        <end position="364"/>
    </location>
</feature>
<evidence type="ECO:0000313" key="3">
    <source>
        <dbReference type="EMBL" id="MBB5225302.1"/>
    </source>
</evidence>
<evidence type="ECO:0000313" key="4">
    <source>
        <dbReference type="Proteomes" id="UP000518887"/>
    </source>
</evidence>
<dbReference type="Gene3D" id="1.10.287.860">
    <property type="entry name" value="Nucleotidyltransferase"/>
    <property type="match status" value="1"/>
</dbReference>
<keyword evidence="1" id="KW-0802">TPR repeat</keyword>
<keyword evidence="4" id="KW-1185">Reference proteome</keyword>
<dbReference type="SMART" id="SM00954">
    <property type="entry name" value="RelA_SpoT"/>
    <property type="match status" value="1"/>
</dbReference>